<dbReference type="Proteomes" id="UP000038010">
    <property type="component" value="Unassembled WGS sequence"/>
</dbReference>
<protein>
    <submittedName>
        <fullName evidence="4">Carboxyvinyl-carboxyphosphonate phosphorylmutase</fullName>
    </submittedName>
</protein>
<organism evidence="4 5">
    <name type="scientific">Cyphellophora attinorum</name>
    <dbReference type="NCBI Taxonomy" id="1664694"/>
    <lineage>
        <taxon>Eukaryota</taxon>
        <taxon>Fungi</taxon>
        <taxon>Dikarya</taxon>
        <taxon>Ascomycota</taxon>
        <taxon>Pezizomycotina</taxon>
        <taxon>Eurotiomycetes</taxon>
        <taxon>Chaetothyriomycetidae</taxon>
        <taxon>Chaetothyriales</taxon>
        <taxon>Cyphellophoraceae</taxon>
        <taxon>Cyphellophora</taxon>
    </lineage>
</organism>
<dbReference type="PANTHER" id="PTHR42905:SF2">
    <property type="entry name" value="PHOSPHOENOLPYRUVATE CARBOXYLASE FAMILY PROTEIN"/>
    <property type="match status" value="1"/>
</dbReference>
<dbReference type="FunFam" id="3.20.20.60:FF:000009">
    <property type="entry name" value="2-methylisocitrate lyase"/>
    <property type="match status" value="1"/>
</dbReference>
<name>A0A0N1NVZ9_9EURO</name>
<dbReference type="PANTHER" id="PTHR42905">
    <property type="entry name" value="PHOSPHOENOLPYRUVATE CARBOXYLASE"/>
    <property type="match status" value="1"/>
</dbReference>
<keyword evidence="5" id="KW-1185">Reference proteome</keyword>
<evidence type="ECO:0000313" key="4">
    <source>
        <dbReference type="EMBL" id="KPI34440.1"/>
    </source>
</evidence>
<sequence length="323" mass="34280">MNGSHTNGSSVSHDQMSRPMSAASRLRAMLSRPDQITACPGVYDGLTARIAIAQGFPCIYMTGAGTAASKLGMPDLGLVTMNDMLANAAMIASLDRTIPLIADADTGYGGPPMVSRTVKGYISAGIAGMHIEDQVLMKRCGHLGGKEIVGREEYYSRIRAAVMAREEERSTTGGDIVIIARTDALQSFGFDEAVERLKACIEIGADVAFLEGVTSKEDAKKFTSLFEGTPCLLNNVPGGATPDMTVEEARKLGYRLIIYPGLALNAVMLSVTAAYKELHEKGSVHVSDDQLKAGVKRMFNVVGLQECIAFDAKAGGTSYSKGV</sequence>
<dbReference type="Gene3D" id="3.20.20.60">
    <property type="entry name" value="Phosphoenolpyruvate-binding domains"/>
    <property type="match status" value="1"/>
</dbReference>
<evidence type="ECO:0000256" key="1">
    <source>
        <dbReference type="ARBA" id="ARBA00001050"/>
    </source>
</evidence>
<evidence type="ECO:0000313" key="5">
    <source>
        <dbReference type="Proteomes" id="UP000038010"/>
    </source>
</evidence>
<feature type="region of interest" description="Disordered" evidence="3">
    <location>
        <begin position="1"/>
        <end position="24"/>
    </location>
</feature>
<dbReference type="GeneID" id="28733170"/>
<dbReference type="OrthoDB" id="1923844at2759"/>
<feature type="compositionally biased region" description="Polar residues" evidence="3">
    <location>
        <begin position="1"/>
        <end position="14"/>
    </location>
</feature>
<evidence type="ECO:0000256" key="3">
    <source>
        <dbReference type="SAM" id="MobiDB-lite"/>
    </source>
</evidence>
<gene>
    <name evidence="4" type="ORF">AB675_1402</name>
</gene>
<reference evidence="4 5" key="1">
    <citation type="submission" date="2015-06" db="EMBL/GenBank/DDBJ databases">
        <title>Draft genome of the ant-associated black yeast Phialophora attae CBS 131958.</title>
        <authorList>
            <person name="Moreno L.F."/>
            <person name="Stielow B.J."/>
            <person name="de Hoog S."/>
            <person name="Vicente V.A."/>
            <person name="Weiss V.A."/>
            <person name="de Vries M."/>
            <person name="Cruz L.M."/>
            <person name="Souza E.M."/>
        </authorList>
    </citation>
    <scope>NUCLEOTIDE SEQUENCE [LARGE SCALE GENOMIC DNA]</scope>
    <source>
        <strain evidence="4 5">CBS 131958</strain>
    </source>
</reference>
<dbReference type="STRING" id="1664694.A0A0N1NVZ9"/>
<proteinExistence type="inferred from homology"/>
<dbReference type="InterPro" id="IPR018523">
    <property type="entry name" value="Isocitrate_lyase_ph_CS"/>
</dbReference>
<comment type="similarity">
    <text evidence="2">Belongs to the isocitrate lyase/PEP mutase superfamily.</text>
</comment>
<dbReference type="InterPro" id="IPR040442">
    <property type="entry name" value="Pyrv_kinase-like_dom_sf"/>
</dbReference>
<evidence type="ECO:0000256" key="2">
    <source>
        <dbReference type="ARBA" id="ARBA00061405"/>
    </source>
</evidence>
<dbReference type="CDD" id="cd00377">
    <property type="entry name" value="ICL_PEPM"/>
    <property type="match status" value="1"/>
</dbReference>
<dbReference type="InterPro" id="IPR015813">
    <property type="entry name" value="Pyrv/PenolPyrv_kinase-like_dom"/>
</dbReference>
<dbReference type="AlphaFoldDB" id="A0A0N1NVZ9"/>
<dbReference type="InterPro" id="IPR039556">
    <property type="entry name" value="ICL/PEPM"/>
</dbReference>
<dbReference type="PROSITE" id="PS00161">
    <property type="entry name" value="ISOCITRATE_LYASE"/>
    <property type="match status" value="1"/>
</dbReference>
<dbReference type="RefSeq" id="XP_017994403.1">
    <property type="nucleotide sequence ID" value="XM_018141290.1"/>
</dbReference>
<comment type="caution">
    <text evidence="4">The sequence shown here is derived from an EMBL/GenBank/DDBJ whole genome shotgun (WGS) entry which is preliminary data.</text>
</comment>
<dbReference type="SUPFAM" id="SSF51621">
    <property type="entry name" value="Phosphoenolpyruvate/pyruvate domain"/>
    <property type="match status" value="1"/>
</dbReference>
<comment type="catalytic activity">
    <reaction evidence="1">
        <text>(2S,3R)-3-hydroxybutane-1,2,3-tricarboxylate = pyruvate + succinate</text>
        <dbReference type="Rhea" id="RHEA:16809"/>
        <dbReference type="ChEBI" id="CHEBI:15361"/>
        <dbReference type="ChEBI" id="CHEBI:30031"/>
        <dbReference type="ChEBI" id="CHEBI:57429"/>
        <dbReference type="EC" id="4.1.3.30"/>
    </reaction>
</comment>
<dbReference type="GO" id="GO:0046421">
    <property type="term" value="F:methylisocitrate lyase activity"/>
    <property type="evidence" value="ECO:0007669"/>
    <property type="project" value="UniProtKB-EC"/>
</dbReference>
<accession>A0A0N1NVZ9</accession>
<dbReference type="VEuPathDB" id="FungiDB:AB675_1402"/>
<dbReference type="Pfam" id="PF13714">
    <property type="entry name" value="PEP_mutase"/>
    <property type="match status" value="1"/>
</dbReference>
<dbReference type="EMBL" id="LFJN01000060">
    <property type="protein sequence ID" value="KPI34440.1"/>
    <property type="molecule type" value="Genomic_DNA"/>
</dbReference>